<name>A0A1G6AED8_EUBOX</name>
<dbReference type="CDD" id="cd03811">
    <property type="entry name" value="GT4_GT28_WabH-like"/>
    <property type="match status" value="1"/>
</dbReference>
<organism evidence="2 3">
    <name type="scientific">Eubacterium oxidoreducens</name>
    <dbReference type="NCBI Taxonomy" id="1732"/>
    <lineage>
        <taxon>Bacteria</taxon>
        <taxon>Bacillati</taxon>
        <taxon>Bacillota</taxon>
        <taxon>Clostridia</taxon>
        <taxon>Eubacteriales</taxon>
        <taxon>Eubacteriaceae</taxon>
        <taxon>Eubacterium</taxon>
    </lineage>
</organism>
<sequence length="374" mass="43361">MKKVLFVIESLAGGGAEKILTTIVKNLDKTKYDVSVLTIVKTGIYVKQVEEACNLLYILEDYETMTSPLKKMQYKSAYKKIYHADPQKVYEKYITDDYDVEIAFVEGFATKLVAASNRPSKKYAWLHIDMIENAHADTHYQNLKEHQNAYHKYDGIYAVSDFVRQQFIRKFGDDYPVEVQFNPVDSEEIIKKAQEPIEVVRRKPVEFITVGRLVEQKGYDRLAAVTLRLKEEGYDFVIRILGQGPMEDELKNYISRNELEDYIELLGFKKNPYPYMKMADAFVCSSRSEGFSTVATEALILEKMILTTECSGMRELFGECECGIIEENSKEGIYRMIKAYLDQKPDFEKIQKELTVRKEAFDLRVRMEELGQIL</sequence>
<accession>A0A1G6AED8</accession>
<evidence type="ECO:0000259" key="1">
    <source>
        <dbReference type="Pfam" id="PF00534"/>
    </source>
</evidence>
<dbReference type="Proteomes" id="UP000199228">
    <property type="component" value="Unassembled WGS sequence"/>
</dbReference>
<gene>
    <name evidence="2" type="ORF">SAMN02910417_00483</name>
</gene>
<proteinExistence type="predicted"/>
<keyword evidence="3" id="KW-1185">Reference proteome</keyword>
<dbReference type="InterPro" id="IPR001296">
    <property type="entry name" value="Glyco_trans_1"/>
</dbReference>
<dbReference type="SUPFAM" id="SSF53756">
    <property type="entry name" value="UDP-Glycosyltransferase/glycogen phosphorylase"/>
    <property type="match status" value="1"/>
</dbReference>
<dbReference type="PANTHER" id="PTHR12526:SF630">
    <property type="entry name" value="GLYCOSYLTRANSFERASE"/>
    <property type="match status" value="1"/>
</dbReference>
<dbReference type="Gene3D" id="3.40.50.2000">
    <property type="entry name" value="Glycogen Phosphorylase B"/>
    <property type="match status" value="2"/>
</dbReference>
<feature type="domain" description="Glycosyl transferase family 1" evidence="1">
    <location>
        <begin position="197"/>
        <end position="349"/>
    </location>
</feature>
<dbReference type="Pfam" id="PF00534">
    <property type="entry name" value="Glycos_transf_1"/>
    <property type="match status" value="1"/>
</dbReference>
<dbReference type="GO" id="GO:0016757">
    <property type="term" value="F:glycosyltransferase activity"/>
    <property type="evidence" value="ECO:0007669"/>
    <property type="project" value="InterPro"/>
</dbReference>
<dbReference type="RefSeq" id="WP_090171815.1">
    <property type="nucleotide sequence ID" value="NZ_FMXR01000005.1"/>
</dbReference>
<dbReference type="OrthoDB" id="9762705at2"/>
<reference evidence="2 3" key="1">
    <citation type="submission" date="2016-10" db="EMBL/GenBank/DDBJ databases">
        <authorList>
            <person name="de Groot N.N."/>
        </authorList>
    </citation>
    <scope>NUCLEOTIDE SEQUENCE [LARGE SCALE GENOMIC DNA]</scope>
    <source>
        <strain evidence="2 3">DSM 3217</strain>
    </source>
</reference>
<dbReference type="PANTHER" id="PTHR12526">
    <property type="entry name" value="GLYCOSYLTRANSFERASE"/>
    <property type="match status" value="1"/>
</dbReference>
<evidence type="ECO:0000313" key="2">
    <source>
        <dbReference type="EMBL" id="SDB06771.1"/>
    </source>
</evidence>
<evidence type="ECO:0000313" key="3">
    <source>
        <dbReference type="Proteomes" id="UP000199228"/>
    </source>
</evidence>
<protein>
    <submittedName>
        <fullName evidence="2">Glycosyltransferase involved in cell wall bisynthesis</fullName>
    </submittedName>
</protein>
<keyword evidence="2" id="KW-0808">Transferase</keyword>
<dbReference type="AlphaFoldDB" id="A0A1G6AED8"/>
<dbReference type="STRING" id="1732.SAMN02910417_00483"/>
<dbReference type="EMBL" id="FMXR01000005">
    <property type="protein sequence ID" value="SDB06771.1"/>
    <property type="molecule type" value="Genomic_DNA"/>
</dbReference>